<evidence type="ECO:0000313" key="3">
    <source>
        <dbReference type="EMBL" id="CAD6993570.1"/>
    </source>
</evidence>
<protein>
    <submittedName>
        <fullName evidence="3">(Mediterranean fruit fly) hypothetical protein</fullName>
    </submittedName>
</protein>
<gene>
    <name evidence="3" type="ORF">CCAP1982_LOCUS2382</name>
</gene>
<evidence type="ECO:0000256" key="2">
    <source>
        <dbReference type="SAM" id="Phobius"/>
    </source>
</evidence>
<dbReference type="AlphaFoldDB" id="A0A811U555"/>
<dbReference type="KEGG" id="ccat:101452970"/>
<reference evidence="3" key="1">
    <citation type="submission" date="2020-11" db="EMBL/GenBank/DDBJ databases">
        <authorList>
            <person name="Whitehead M."/>
        </authorList>
    </citation>
    <scope>NUCLEOTIDE SEQUENCE</scope>
    <source>
        <strain evidence="3">EGII</strain>
    </source>
</reference>
<keyword evidence="4" id="KW-1185">Reference proteome</keyword>
<keyword evidence="2" id="KW-0812">Transmembrane</keyword>
<feature type="region of interest" description="Disordered" evidence="1">
    <location>
        <begin position="33"/>
        <end position="57"/>
    </location>
</feature>
<feature type="transmembrane region" description="Helical" evidence="2">
    <location>
        <begin position="311"/>
        <end position="331"/>
    </location>
</feature>
<name>A0A811U555_CERCA</name>
<proteinExistence type="predicted"/>
<feature type="compositionally biased region" description="Basic and acidic residues" evidence="1">
    <location>
        <begin position="40"/>
        <end position="49"/>
    </location>
</feature>
<keyword evidence="2" id="KW-1133">Transmembrane helix</keyword>
<evidence type="ECO:0000256" key="1">
    <source>
        <dbReference type="SAM" id="MobiDB-lite"/>
    </source>
</evidence>
<dbReference type="OrthoDB" id="6819390at2759"/>
<dbReference type="Proteomes" id="UP000606786">
    <property type="component" value="Unassembled WGS sequence"/>
</dbReference>
<accession>A0A811U555</accession>
<dbReference type="EMBL" id="CAJHJT010000001">
    <property type="protein sequence ID" value="CAD6993570.1"/>
    <property type="molecule type" value="Genomic_DNA"/>
</dbReference>
<organism evidence="3 4">
    <name type="scientific">Ceratitis capitata</name>
    <name type="common">Mediterranean fruit fly</name>
    <name type="synonym">Tephritis capitata</name>
    <dbReference type="NCBI Taxonomy" id="7213"/>
    <lineage>
        <taxon>Eukaryota</taxon>
        <taxon>Metazoa</taxon>
        <taxon>Ecdysozoa</taxon>
        <taxon>Arthropoda</taxon>
        <taxon>Hexapoda</taxon>
        <taxon>Insecta</taxon>
        <taxon>Pterygota</taxon>
        <taxon>Neoptera</taxon>
        <taxon>Endopterygota</taxon>
        <taxon>Diptera</taxon>
        <taxon>Brachycera</taxon>
        <taxon>Muscomorpha</taxon>
        <taxon>Tephritoidea</taxon>
        <taxon>Tephritidae</taxon>
        <taxon>Ceratitis</taxon>
        <taxon>Ceratitis</taxon>
    </lineage>
</organism>
<sequence length="351" mass="38661">MAPKIFQTAYYSLIVAFIVVALIARTNQEHLNASNAPTQARREVDEKRSSSSATTAAQHTEKLLKNAPYFQASLPMRVYECLRDFSILRCTKLFLLQKLAERKSLSHTRNLTHDFLEQFFDSEDRLDSLINNKYAHMSDEKLNQCLVLQFQRFFKHRDIKLHFLPGIMVKIVPSRDNKLSFSLKKSKKTKKHAAVVSGRASKLVEEIDETLGMSEVSEAQSEESALTKQSELGLAGAGNAVGGIGGGHGGIGGGGGGVGGVGGGIRRKNKKDSTYSSYKSTILQMAVPVMVMPAILMGTVLPFLLPMLKMATIMTMMLNNSAFIAALIYAARTHANAQEEQHISYPPQGYF</sequence>
<feature type="transmembrane region" description="Helical" evidence="2">
    <location>
        <begin position="285"/>
        <end position="305"/>
    </location>
</feature>
<evidence type="ECO:0000313" key="4">
    <source>
        <dbReference type="Proteomes" id="UP000606786"/>
    </source>
</evidence>
<feature type="transmembrane region" description="Helical" evidence="2">
    <location>
        <begin position="6"/>
        <end position="24"/>
    </location>
</feature>
<keyword evidence="2" id="KW-0472">Membrane</keyword>
<comment type="caution">
    <text evidence="3">The sequence shown here is derived from an EMBL/GenBank/DDBJ whole genome shotgun (WGS) entry which is preliminary data.</text>
</comment>